<evidence type="ECO:0000256" key="2">
    <source>
        <dbReference type="ARBA" id="ARBA00022475"/>
    </source>
</evidence>
<evidence type="ECO:0000256" key="6">
    <source>
        <dbReference type="SAM" id="Phobius"/>
    </source>
</evidence>
<gene>
    <name evidence="7" type="ORF">BsIDN1_60250</name>
</gene>
<feature type="transmembrane region" description="Helical" evidence="6">
    <location>
        <begin position="160"/>
        <end position="181"/>
    </location>
</feature>
<dbReference type="PANTHER" id="PTHR30250">
    <property type="entry name" value="PST FAMILY PREDICTED COLANIC ACID TRANSPORTER"/>
    <property type="match status" value="1"/>
</dbReference>
<sequence length="217" mass="24117">MAVVFAPTITKFYSNQDKEGLIKYAANAIKWSGLFVAFPAALLGGLAGPLMLLWLGPAFEELKWLLMIHAAYLCLTLMFLPLTYVPTVFNRLKVPAVVTLILGVSNVLFAYGLTHMLQLGLYGIASAAGAMVLLIKNIVFLPFYTARITNQKRTIFYKHALVPLAGGLFIWGICAGIQAVYNVTSWWELFFLLEGFVSFSIWATCICLQERNESEFS</sequence>
<proteinExistence type="predicted"/>
<feature type="transmembrane region" description="Helical" evidence="6">
    <location>
        <begin position="62"/>
        <end position="82"/>
    </location>
</feature>
<dbReference type="AlphaFoldDB" id="A0A5S9MG06"/>
<keyword evidence="5 6" id="KW-0472">Membrane</keyword>
<evidence type="ECO:0000256" key="3">
    <source>
        <dbReference type="ARBA" id="ARBA00022692"/>
    </source>
</evidence>
<evidence type="ECO:0000256" key="1">
    <source>
        <dbReference type="ARBA" id="ARBA00004651"/>
    </source>
</evidence>
<evidence type="ECO:0008006" key="9">
    <source>
        <dbReference type="Google" id="ProtNLM"/>
    </source>
</evidence>
<keyword evidence="3 6" id="KW-0812">Transmembrane</keyword>
<dbReference type="EMBL" id="AP021906">
    <property type="protein sequence ID" value="BBP92407.1"/>
    <property type="molecule type" value="Genomic_DNA"/>
</dbReference>
<evidence type="ECO:0000256" key="5">
    <source>
        <dbReference type="ARBA" id="ARBA00023136"/>
    </source>
</evidence>
<keyword evidence="4 6" id="KW-1133">Transmembrane helix</keyword>
<evidence type="ECO:0000313" key="8">
    <source>
        <dbReference type="Proteomes" id="UP000464658"/>
    </source>
</evidence>
<reference evidence="7 8" key="1">
    <citation type="submission" date="2019-12" db="EMBL/GenBank/DDBJ databases">
        <title>Full genome sequence of a Bacillus safensis strain isolated from commercially available natto in Indonesia.</title>
        <authorList>
            <person name="Yoshida M."/>
            <person name="Uomi M."/>
            <person name="Waturangi D."/>
            <person name="Ekaputri J.J."/>
            <person name="Setiamarga D.H.E."/>
        </authorList>
    </citation>
    <scope>NUCLEOTIDE SEQUENCE [LARGE SCALE GENOMIC DNA]</scope>
    <source>
        <strain evidence="7 8">IDN1</strain>
    </source>
</reference>
<feature type="transmembrane region" description="Helical" evidence="6">
    <location>
        <begin position="187"/>
        <end position="208"/>
    </location>
</feature>
<evidence type="ECO:0000256" key="4">
    <source>
        <dbReference type="ARBA" id="ARBA00022989"/>
    </source>
</evidence>
<protein>
    <recommendedName>
        <fullName evidence="9">Polysaccharide biosynthesis protein C-terminal domain-containing protein</fullName>
    </recommendedName>
</protein>
<dbReference type="InterPro" id="IPR050833">
    <property type="entry name" value="Poly_Biosynth_Transport"/>
</dbReference>
<dbReference type="PANTHER" id="PTHR30250:SF26">
    <property type="entry name" value="PSMA PROTEIN"/>
    <property type="match status" value="1"/>
</dbReference>
<dbReference type="Proteomes" id="UP000464658">
    <property type="component" value="Chromosome"/>
</dbReference>
<feature type="transmembrane region" description="Helical" evidence="6">
    <location>
        <begin position="94"/>
        <end position="113"/>
    </location>
</feature>
<name>A0A5S9MG06_BACIA</name>
<keyword evidence="2" id="KW-1003">Cell membrane</keyword>
<accession>A0A5S9MG06</accession>
<organism evidence="7 8">
    <name type="scientific">Bacillus safensis</name>
    <dbReference type="NCBI Taxonomy" id="561879"/>
    <lineage>
        <taxon>Bacteria</taxon>
        <taxon>Bacillati</taxon>
        <taxon>Bacillota</taxon>
        <taxon>Bacilli</taxon>
        <taxon>Bacillales</taxon>
        <taxon>Bacillaceae</taxon>
        <taxon>Bacillus</taxon>
    </lineage>
</organism>
<feature type="transmembrane region" description="Helical" evidence="6">
    <location>
        <begin position="33"/>
        <end position="56"/>
    </location>
</feature>
<feature type="transmembrane region" description="Helical" evidence="6">
    <location>
        <begin position="119"/>
        <end position="139"/>
    </location>
</feature>
<comment type="subcellular location">
    <subcellularLocation>
        <location evidence="1">Cell membrane</location>
        <topology evidence="1">Multi-pass membrane protein</topology>
    </subcellularLocation>
</comment>
<dbReference type="GO" id="GO:0005886">
    <property type="term" value="C:plasma membrane"/>
    <property type="evidence" value="ECO:0007669"/>
    <property type="project" value="UniProtKB-SubCell"/>
</dbReference>
<evidence type="ECO:0000313" key="7">
    <source>
        <dbReference type="EMBL" id="BBP92407.1"/>
    </source>
</evidence>